<dbReference type="PROSITE" id="PS50109">
    <property type="entry name" value="HIS_KIN"/>
    <property type="match status" value="1"/>
</dbReference>
<keyword evidence="22" id="KW-1185">Reference proteome</keyword>
<dbReference type="Gene3D" id="1.20.5.1930">
    <property type="match status" value="1"/>
</dbReference>
<evidence type="ECO:0000256" key="16">
    <source>
        <dbReference type="ARBA" id="ARBA00024827"/>
    </source>
</evidence>
<dbReference type="Proteomes" id="UP000186819">
    <property type="component" value="Unassembled WGS sequence"/>
</dbReference>
<keyword evidence="14" id="KW-0902">Two-component regulatory system</keyword>
<dbReference type="Pfam" id="PF07730">
    <property type="entry name" value="HisKA_3"/>
    <property type="match status" value="1"/>
</dbReference>
<dbReference type="InterPro" id="IPR003594">
    <property type="entry name" value="HATPase_dom"/>
</dbReference>
<accession>A0A1N6SPW8</accession>
<keyword evidence="15" id="KW-0411">Iron-sulfur</keyword>
<name>A0A1N6SPW8_9RHOO</name>
<dbReference type="SMART" id="SM00304">
    <property type="entry name" value="HAMP"/>
    <property type="match status" value="1"/>
</dbReference>
<dbReference type="Pfam" id="PF02518">
    <property type="entry name" value="HATPase_c"/>
    <property type="match status" value="1"/>
</dbReference>
<dbReference type="GO" id="GO:0046872">
    <property type="term" value="F:metal ion binding"/>
    <property type="evidence" value="ECO:0007669"/>
    <property type="project" value="UniProtKB-KW"/>
</dbReference>
<dbReference type="EMBL" id="FTMD01000004">
    <property type="protein sequence ID" value="SIQ43168.1"/>
    <property type="molecule type" value="Genomic_DNA"/>
</dbReference>
<evidence type="ECO:0000313" key="22">
    <source>
        <dbReference type="Proteomes" id="UP000186819"/>
    </source>
</evidence>
<protein>
    <recommendedName>
        <fullName evidence="6">Oxygen sensor histidine kinase NreB</fullName>
        <ecNumber evidence="5">2.7.13.3</ecNumber>
    </recommendedName>
    <alternativeName>
        <fullName evidence="17">Nitrogen regulation protein B</fullName>
    </alternativeName>
</protein>
<dbReference type="Gene3D" id="6.10.340.10">
    <property type="match status" value="1"/>
</dbReference>
<dbReference type="GO" id="GO:0051539">
    <property type="term" value="F:4 iron, 4 sulfur cluster binding"/>
    <property type="evidence" value="ECO:0007669"/>
    <property type="project" value="UniProtKB-KW"/>
</dbReference>
<dbReference type="PRINTS" id="PR00344">
    <property type="entry name" value="BCTRLSENSOR"/>
</dbReference>
<evidence type="ECO:0000256" key="10">
    <source>
        <dbReference type="ARBA" id="ARBA00022679"/>
    </source>
</evidence>
<keyword evidence="10" id="KW-0808">Transferase</keyword>
<evidence type="ECO:0000256" key="1">
    <source>
        <dbReference type="ARBA" id="ARBA00000085"/>
    </source>
</evidence>
<evidence type="ECO:0000256" key="17">
    <source>
        <dbReference type="ARBA" id="ARBA00030800"/>
    </source>
</evidence>
<dbReference type="SUPFAM" id="SSF55874">
    <property type="entry name" value="ATPase domain of HSP90 chaperone/DNA topoisomerase II/histidine kinase"/>
    <property type="match status" value="1"/>
</dbReference>
<evidence type="ECO:0000256" key="11">
    <source>
        <dbReference type="ARBA" id="ARBA00022723"/>
    </source>
</evidence>
<dbReference type="InterPro" id="IPR050482">
    <property type="entry name" value="Sensor_HK_TwoCompSys"/>
</dbReference>
<dbReference type="CDD" id="cd06225">
    <property type="entry name" value="HAMP"/>
    <property type="match status" value="1"/>
</dbReference>
<evidence type="ECO:0000256" key="6">
    <source>
        <dbReference type="ARBA" id="ARBA00017322"/>
    </source>
</evidence>
<reference evidence="22" key="1">
    <citation type="submission" date="2017-01" db="EMBL/GenBank/DDBJ databases">
        <authorList>
            <person name="Varghese N."/>
            <person name="Submissions S."/>
        </authorList>
    </citation>
    <scope>NUCLEOTIDE SEQUENCE [LARGE SCALE GENOMIC DNA]</scope>
    <source>
        <strain evidence="22">ATCC 51758</strain>
    </source>
</reference>
<feature type="domain" description="HAMP" evidence="20">
    <location>
        <begin position="195"/>
        <end position="247"/>
    </location>
</feature>
<dbReference type="AlphaFoldDB" id="A0A1N6SPW8"/>
<dbReference type="GO" id="GO:0005737">
    <property type="term" value="C:cytoplasm"/>
    <property type="evidence" value="ECO:0007669"/>
    <property type="project" value="UniProtKB-SubCell"/>
</dbReference>
<evidence type="ECO:0000256" key="4">
    <source>
        <dbReference type="ARBA" id="ARBA00004496"/>
    </source>
</evidence>
<feature type="domain" description="Histidine kinase" evidence="19">
    <location>
        <begin position="378"/>
        <end position="464"/>
    </location>
</feature>
<keyword evidence="8" id="KW-0963">Cytoplasm</keyword>
<gene>
    <name evidence="21" type="ORF">SAMN05421829_104175</name>
</gene>
<dbReference type="GO" id="GO:0016020">
    <property type="term" value="C:membrane"/>
    <property type="evidence" value="ECO:0007669"/>
    <property type="project" value="UniProtKB-SubCell"/>
</dbReference>
<dbReference type="EC" id="2.7.13.3" evidence="5"/>
<evidence type="ECO:0000259" key="20">
    <source>
        <dbReference type="PROSITE" id="PS50885"/>
    </source>
</evidence>
<keyword evidence="18" id="KW-0812">Transmembrane</keyword>
<evidence type="ECO:0000256" key="15">
    <source>
        <dbReference type="ARBA" id="ARBA00023014"/>
    </source>
</evidence>
<dbReference type="PANTHER" id="PTHR24421:SF58">
    <property type="entry name" value="SIGNAL TRANSDUCTION HISTIDINE-PROTEIN KINASE_PHOSPHATASE UHPB"/>
    <property type="match status" value="1"/>
</dbReference>
<evidence type="ECO:0000313" key="21">
    <source>
        <dbReference type="EMBL" id="SIQ43168.1"/>
    </source>
</evidence>
<comment type="subcellular location">
    <subcellularLocation>
        <location evidence="4">Cytoplasm</location>
    </subcellularLocation>
    <subcellularLocation>
        <location evidence="3">Membrane</location>
    </subcellularLocation>
</comment>
<comment type="catalytic activity">
    <reaction evidence="1">
        <text>ATP + protein L-histidine = ADP + protein N-phospho-L-histidine.</text>
        <dbReference type="EC" id="2.7.13.3"/>
    </reaction>
</comment>
<dbReference type="InterPro" id="IPR005467">
    <property type="entry name" value="His_kinase_dom"/>
</dbReference>
<keyword evidence="18" id="KW-1133">Transmembrane helix</keyword>
<keyword evidence="13" id="KW-0408">Iron</keyword>
<dbReference type="PANTHER" id="PTHR24421">
    <property type="entry name" value="NITRATE/NITRITE SENSOR PROTEIN NARX-RELATED"/>
    <property type="match status" value="1"/>
</dbReference>
<dbReference type="CDD" id="cd16917">
    <property type="entry name" value="HATPase_UhpB-NarQ-NarX-like"/>
    <property type="match status" value="1"/>
</dbReference>
<evidence type="ECO:0000256" key="5">
    <source>
        <dbReference type="ARBA" id="ARBA00012438"/>
    </source>
</evidence>
<evidence type="ECO:0000256" key="12">
    <source>
        <dbReference type="ARBA" id="ARBA00022777"/>
    </source>
</evidence>
<keyword evidence="7" id="KW-0004">4Fe-4S</keyword>
<dbReference type="InterPro" id="IPR004358">
    <property type="entry name" value="Sig_transdc_His_kin-like_C"/>
</dbReference>
<dbReference type="RefSeq" id="WP_084205003.1">
    <property type="nucleotide sequence ID" value="NZ_FTMD01000004.1"/>
</dbReference>
<keyword evidence="18" id="KW-0472">Membrane</keyword>
<evidence type="ECO:0000256" key="7">
    <source>
        <dbReference type="ARBA" id="ARBA00022485"/>
    </source>
</evidence>
<keyword evidence="11" id="KW-0479">Metal-binding</keyword>
<keyword evidence="9" id="KW-0597">Phosphoprotein</keyword>
<organism evidence="21 22">
    <name type="scientific">Aromatoleum tolulyticum</name>
    <dbReference type="NCBI Taxonomy" id="34027"/>
    <lineage>
        <taxon>Bacteria</taxon>
        <taxon>Pseudomonadati</taxon>
        <taxon>Pseudomonadota</taxon>
        <taxon>Betaproteobacteria</taxon>
        <taxon>Rhodocyclales</taxon>
        <taxon>Rhodocyclaceae</taxon>
        <taxon>Aromatoleum</taxon>
    </lineage>
</organism>
<keyword evidence="12 21" id="KW-0418">Kinase</keyword>
<proteinExistence type="predicted"/>
<dbReference type="Pfam" id="PF00672">
    <property type="entry name" value="HAMP"/>
    <property type="match status" value="1"/>
</dbReference>
<comment type="cofactor">
    <cofactor evidence="2">
        <name>[4Fe-4S] cluster</name>
        <dbReference type="ChEBI" id="CHEBI:49883"/>
    </cofactor>
</comment>
<evidence type="ECO:0000256" key="3">
    <source>
        <dbReference type="ARBA" id="ARBA00004370"/>
    </source>
</evidence>
<evidence type="ECO:0000256" key="9">
    <source>
        <dbReference type="ARBA" id="ARBA00022553"/>
    </source>
</evidence>
<comment type="function">
    <text evidence="16">Member of the two-component regulatory system NreB/NreC involved in the control of dissimilatory nitrate/nitrite reduction in response to oxygen. NreB functions as a direct oxygen sensor histidine kinase which is autophosphorylated, in the absence of oxygen, probably at the conserved histidine residue, and transfers its phosphate group probably to a conserved aspartate residue of NreC. NreB/NreC activates the expression of the nitrate (narGHJI) and nitrite (nir) reductase operons, as well as the putative nitrate transporter gene narT.</text>
</comment>
<feature type="transmembrane region" description="Helical" evidence="18">
    <location>
        <begin position="28"/>
        <end position="52"/>
    </location>
</feature>
<evidence type="ECO:0000256" key="2">
    <source>
        <dbReference type="ARBA" id="ARBA00001966"/>
    </source>
</evidence>
<evidence type="ECO:0000256" key="8">
    <source>
        <dbReference type="ARBA" id="ARBA00022490"/>
    </source>
</evidence>
<dbReference type="InterPro" id="IPR003660">
    <property type="entry name" value="HAMP_dom"/>
</dbReference>
<evidence type="ECO:0000259" key="19">
    <source>
        <dbReference type="PROSITE" id="PS50109"/>
    </source>
</evidence>
<feature type="transmembrane region" description="Helical" evidence="18">
    <location>
        <begin position="172"/>
        <end position="194"/>
    </location>
</feature>
<evidence type="ECO:0000256" key="13">
    <source>
        <dbReference type="ARBA" id="ARBA00023004"/>
    </source>
</evidence>
<dbReference type="OrthoDB" id="9782588at2"/>
<evidence type="ECO:0000256" key="18">
    <source>
        <dbReference type="SAM" id="Phobius"/>
    </source>
</evidence>
<dbReference type="STRING" id="34027.SAMN05421829_104175"/>
<sequence>MNSTATFLWPSSFGRVRGRTARSRPVSLASRVGFVLFAALIVVQAAGIAWWLGETRRAIREEVHAASQVAQQWLVVLVSETLRDPDEGPARLMGHLRAVGRLRANRLEVVAADGRLLHVSPESTYKAGRFAPAWFSDWVAPTLPVRRFDAGDREILLRPDASRSVLDAWDDLRAVAGGVLLALLAAAVATRWAVQRALAPLAEIDRALARGTEGRFDQRLPSYRVAELDRVATSYNRLAAALDKSRDRNLRLEEDQAFASAVQARLEDERRLIARELHDELGQGIAAVRAISGAILQRSADQPRIHASAQAILAMTGQMQDGVRAILQRLRPSIGAGCGLDQAVSEYCRIWSEIHPHVAIDCSASSARPASARIGITVLRLLQESLTNVARHSGATRVAVRVAMTDDTLELEVSDNGCGLPAQAVPGFGLRGMRERVAELQGEFRLGSAPGGGLRITTRLPVPANQEESDHGCHA</sequence>
<evidence type="ECO:0000256" key="14">
    <source>
        <dbReference type="ARBA" id="ARBA00023012"/>
    </source>
</evidence>
<dbReference type="GO" id="GO:0046983">
    <property type="term" value="F:protein dimerization activity"/>
    <property type="evidence" value="ECO:0007669"/>
    <property type="project" value="InterPro"/>
</dbReference>
<dbReference type="GO" id="GO:0000155">
    <property type="term" value="F:phosphorelay sensor kinase activity"/>
    <property type="evidence" value="ECO:0007669"/>
    <property type="project" value="InterPro"/>
</dbReference>
<dbReference type="InterPro" id="IPR011712">
    <property type="entry name" value="Sig_transdc_His_kin_sub3_dim/P"/>
</dbReference>
<dbReference type="PROSITE" id="PS50885">
    <property type="entry name" value="HAMP"/>
    <property type="match status" value="1"/>
</dbReference>
<dbReference type="InterPro" id="IPR036890">
    <property type="entry name" value="HATPase_C_sf"/>
</dbReference>
<dbReference type="SMART" id="SM00387">
    <property type="entry name" value="HATPase_c"/>
    <property type="match status" value="1"/>
</dbReference>
<dbReference type="Gene3D" id="3.30.565.10">
    <property type="entry name" value="Histidine kinase-like ATPase, C-terminal domain"/>
    <property type="match status" value="1"/>
</dbReference>